<evidence type="ECO:0000259" key="6">
    <source>
        <dbReference type="PROSITE" id="PS50089"/>
    </source>
</evidence>
<evidence type="ECO:0000313" key="8">
    <source>
        <dbReference type="Proteomes" id="UP000009168"/>
    </source>
</evidence>
<feature type="domain" description="RING-type" evidence="6">
    <location>
        <begin position="267"/>
        <end position="311"/>
    </location>
</feature>
<dbReference type="EMBL" id="GG662712">
    <property type="protein sequence ID" value="EAR94656.2"/>
    <property type="molecule type" value="Genomic_DNA"/>
</dbReference>
<feature type="transmembrane region" description="Helical" evidence="5">
    <location>
        <begin position="163"/>
        <end position="186"/>
    </location>
</feature>
<dbReference type="GO" id="GO:0061630">
    <property type="term" value="F:ubiquitin protein ligase activity"/>
    <property type="evidence" value="ECO:0007669"/>
    <property type="project" value="TreeGrafter"/>
</dbReference>
<dbReference type="SMART" id="SM00184">
    <property type="entry name" value="RING"/>
    <property type="match status" value="1"/>
</dbReference>
<dbReference type="PROSITE" id="PS50089">
    <property type="entry name" value="ZF_RING_2"/>
    <property type="match status" value="1"/>
</dbReference>
<dbReference type="OMA" id="CCFANIY"/>
<dbReference type="OrthoDB" id="421575at2759"/>
<dbReference type="PANTHER" id="PTHR45969">
    <property type="entry name" value="RING ZINC FINGER PROTEIN-RELATED"/>
    <property type="match status" value="1"/>
</dbReference>
<evidence type="ECO:0000256" key="4">
    <source>
        <dbReference type="PROSITE-ProRule" id="PRU00175"/>
    </source>
</evidence>
<accession>Q23DC7</accession>
<dbReference type="GO" id="GO:0008270">
    <property type="term" value="F:zinc ion binding"/>
    <property type="evidence" value="ECO:0007669"/>
    <property type="project" value="UniProtKB-KW"/>
</dbReference>
<dbReference type="SUPFAM" id="SSF57850">
    <property type="entry name" value="RING/U-box"/>
    <property type="match status" value="1"/>
</dbReference>
<evidence type="ECO:0000256" key="3">
    <source>
        <dbReference type="ARBA" id="ARBA00022833"/>
    </source>
</evidence>
<keyword evidence="5" id="KW-1133">Transmembrane helix</keyword>
<dbReference type="InterPro" id="IPR013083">
    <property type="entry name" value="Znf_RING/FYVE/PHD"/>
</dbReference>
<reference evidence="8" key="1">
    <citation type="journal article" date="2006" name="PLoS Biol.">
        <title>Macronuclear genome sequence of the ciliate Tetrahymena thermophila, a model eukaryote.</title>
        <authorList>
            <person name="Eisen J.A."/>
            <person name="Coyne R.S."/>
            <person name="Wu M."/>
            <person name="Wu D."/>
            <person name="Thiagarajan M."/>
            <person name="Wortman J.R."/>
            <person name="Badger J.H."/>
            <person name="Ren Q."/>
            <person name="Amedeo P."/>
            <person name="Jones K.M."/>
            <person name="Tallon L.J."/>
            <person name="Delcher A.L."/>
            <person name="Salzberg S.L."/>
            <person name="Silva J.C."/>
            <person name="Haas B.J."/>
            <person name="Majoros W.H."/>
            <person name="Farzad M."/>
            <person name="Carlton J.M."/>
            <person name="Smith R.K. Jr."/>
            <person name="Garg J."/>
            <person name="Pearlman R.E."/>
            <person name="Karrer K.M."/>
            <person name="Sun L."/>
            <person name="Manning G."/>
            <person name="Elde N.C."/>
            <person name="Turkewitz A.P."/>
            <person name="Asai D.J."/>
            <person name="Wilkes D.E."/>
            <person name="Wang Y."/>
            <person name="Cai H."/>
            <person name="Collins K."/>
            <person name="Stewart B.A."/>
            <person name="Lee S.R."/>
            <person name="Wilamowska K."/>
            <person name="Weinberg Z."/>
            <person name="Ruzzo W.L."/>
            <person name="Wloga D."/>
            <person name="Gaertig J."/>
            <person name="Frankel J."/>
            <person name="Tsao C.-C."/>
            <person name="Gorovsky M.A."/>
            <person name="Keeling P.J."/>
            <person name="Waller R.F."/>
            <person name="Patron N.J."/>
            <person name="Cherry J.M."/>
            <person name="Stover N.A."/>
            <person name="Krieger C.J."/>
            <person name="del Toro C."/>
            <person name="Ryder H.F."/>
            <person name="Williamson S.C."/>
            <person name="Barbeau R.A."/>
            <person name="Hamilton E.P."/>
            <person name="Orias E."/>
        </authorList>
    </citation>
    <scope>NUCLEOTIDE SEQUENCE [LARGE SCALE GENOMIC DNA]</scope>
    <source>
        <strain evidence="8">SB210</strain>
    </source>
</reference>
<dbReference type="Pfam" id="PF13639">
    <property type="entry name" value="zf-RING_2"/>
    <property type="match status" value="1"/>
</dbReference>
<dbReference type="Gene3D" id="3.30.40.10">
    <property type="entry name" value="Zinc/RING finger domain, C3HC4 (zinc finger)"/>
    <property type="match status" value="1"/>
</dbReference>
<dbReference type="AlphaFoldDB" id="Q23DC7"/>
<dbReference type="PANTHER" id="PTHR45969:SF69">
    <property type="entry name" value="FINGER DOMAIN PROTEIN, PUTATIVE (AFU_ORTHOLOGUE AFUA_3G12190)-RELATED"/>
    <property type="match status" value="1"/>
</dbReference>
<evidence type="ECO:0000256" key="1">
    <source>
        <dbReference type="ARBA" id="ARBA00022723"/>
    </source>
</evidence>
<dbReference type="InterPro" id="IPR001841">
    <property type="entry name" value="Znf_RING"/>
</dbReference>
<dbReference type="GeneID" id="7833441"/>
<feature type="transmembrane region" description="Helical" evidence="5">
    <location>
        <begin position="137"/>
        <end position="156"/>
    </location>
</feature>
<keyword evidence="3" id="KW-0862">Zinc</keyword>
<dbReference type="Proteomes" id="UP000009168">
    <property type="component" value="Unassembled WGS sequence"/>
</dbReference>
<dbReference type="GO" id="GO:0016567">
    <property type="term" value="P:protein ubiquitination"/>
    <property type="evidence" value="ECO:0007669"/>
    <property type="project" value="TreeGrafter"/>
</dbReference>
<keyword evidence="5" id="KW-0472">Membrane</keyword>
<evidence type="ECO:0000256" key="5">
    <source>
        <dbReference type="SAM" id="Phobius"/>
    </source>
</evidence>
<evidence type="ECO:0000256" key="2">
    <source>
        <dbReference type="ARBA" id="ARBA00022771"/>
    </source>
</evidence>
<organism evidence="7 8">
    <name type="scientific">Tetrahymena thermophila (strain SB210)</name>
    <dbReference type="NCBI Taxonomy" id="312017"/>
    <lineage>
        <taxon>Eukaryota</taxon>
        <taxon>Sar</taxon>
        <taxon>Alveolata</taxon>
        <taxon>Ciliophora</taxon>
        <taxon>Intramacronucleata</taxon>
        <taxon>Oligohymenophorea</taxon>
        <taxon>Hymenostomatida</taxon>
        <taxon>Tetrahymenina</taxon>
        <taxon>Tetrahymenidae</taxon>
        <taxon>Tetrahymena</taxon>
    </lineage>
</organism>
<sequence>MMQSLNLETNADKFLLLCLITLCCWVLLAEFDQLIKNCLVVLLVSKLYKLDERINKDVDAYFNSIFSMSIPIKKLVCFFIIVQKKICHIILLNQLYCESVWRFIELAFWSEKMQFVTILCNGFASHYFMQGFLEGKFWVPFLVPLLCLGWNIYLVLQSNFLSSILWPAVILVFLFLFCYAIIAYFLNFTYTFQTTYMSDIAAYIEQLGSFHLAVQVLKIFSAGQFSLQLIGGPCMTIICVNFTVGACHYPEQFFIKSLAQSYQQDDCAICLDKLDQKPAITITLTGCFHFFHVDCLDSWTSQKKKTCPLCRTFIEDDDDDNCCNTGNQNNSQQYTNSNSIVHHQNNNQLQNPSIQDQNSEIQSNQLAVSQ</sequence>
<dbReference type="KEGG" id="tet:TTHERM_00047640"/>
<keyword evidence="1" id="KW-0479">Metal-binding</keyword>
<name>Q23DC7_TETTS</name>
<dbReference type="InParanoid" id="Q23DC7"/>
<keyword evidence="8" id="KW-1185">Reference proteome</keyword>
<dbReference type="RefSeq" id="XP_001014759.2">
    <property type="nucleotide sequence ID" value="XM_001014759.3"/>
</dbReference>
<evidence type="ECO:0000313" key="7">
    <source>
        <dbReference type="EMBL" id="EAR94656.2"/>
    </source>
</evidence>
<gene>
    <name evidence="7" type="ORF">TTHERM_00047640</name>
</gene>
<proteinExistence type="predicted"/>
<dbReference type="STRING" id="312017.Q23DC7"/>
<keyword evidence="2 4" id="KW-0863">Zinc-finger</keyword>
<keyword evidence="5" id="KW-0812">Transmembrane</keyword>
<protein>
    <submittedName>
        <fullName evidence="7">Zinc finger, C3HC4 type (RING finger) protein</fullName>
    </submittedName>
</protein>
<dbReference type="HOGENOM" id="CLU_749043_0_0_1"/>